<evidence type="ECO:0000313" key="4">
    <source>
        <dbReference type="Proteomes" id="UP000813420"/>
    </source>
</evidence>
<evidence type="ECO:0000259" key="2">
    <source>
        <dbReference type="Pfam" id="PF04909"/>
    </source>
</evidence>
<dbReference type="OrthoDB" id="9771932at2"/>
<dbReference type="GO" id="GO:0016787">
    <property type="term" value="F:hydrolase activity"/>
    <property type="evidence" value="ECO:0007669"/>
    <property type="project" value="InterPro"/>
</dbReference>
<reference evidence="3" key="2">
    <citation type="submission" date="2021-09" db="EMBL/GenBank/DDBJ databases">
        <authorList>
            <person name="Gilroy R."/>
        </authorList>
    </citation>
    <scope>NUCLEOTIDE SEQUENCE</scope>
    <source>
        <strain evidence="3">USAMLcec4-12693</strain>
    </source>
</reference>
<reference evidence="3" key="1">
    <citation type="journal article" date="2021" name="PeerJ">
        <title>Extensive microbial diversity within the chicken gut microbiome revealed by metagenomics and culture.</title>
        <authorList>
            <person name="Gilroy R."/>
            <person name="Ravi A."/>
            <person name="Getino M."/>
            <person name="Pursley I."/>
            <person name="Horton D.L."/>
            <person name="Alikhan N.F."/>
            <person name="Baker D."/>
            <person name="Gharbi K."/>
            <person name="Hall N."/>
            <person name="Watson M."/>
            <person name="Adriaenssens E.M."/>
            <person name="Foster-Nyarko E."/>
            <person name="Jarju S."/>
            <person name="Secka A."/>
            <person name="Antonio M."/>
            <person name="Oren A."/>
            <person name="Chaudhuri R.R."/>
            <person name="La Ragione R."/>
            <person name="Hildebrand F."/>
            <person name="Pallen M.J."/>
        </authorList>
    </citation>
    <scope>NUCLEOTIDE SEQUENCE</scope>
    <source>
        <strain evidence="3">USAMLcec4-12693</strain>
    </source>
</reference>
<dbReference type="GO" id="GO:0016831">
    <property type="term" value="F:carboxy-lyase activity"/>
    <property type="evidence" value="ECO:0007669"/>
    <property type="project" value="InterPro"/>
</dbReference>
<dbReference type="InterPro" id="IPR032466">
    <property type="entry name" value="Metal_Hydrolase"/>
</dbReference>
<organism evidence="3 4">
    <name type="scientific">Merdimonas faecis</name>
    <dbReference type="NCBI Taxonomy" id="1653435"/>
    <lineage>
        <taxon>Bacteria</taxon>
        <taxon>Bacillati</taxon>
        <taxon>Bacillota</taxon>
        <taxon>Clostridia</taxon>
        <taxon>Lachnospirales</taxon>
        <taxon>Lachnospiraceae</taxon>
        <taxon>Merdimonas</taxon>
    </lineage>
</organism>
<dbReference type="EMBL" id="DYXE01000050">
    <property type="protein sequence ID" value="HJH49766.1"/>
    <property type="molecule type" value="Genomic_DNA"/>
</dbReference>
<evidence type="ECO:0000313" key="3">
    <source>
        <dbReference type="EMBL" id="HJH49766.1"/>
    </source>
</evidence>
<dbReference type="RefSeq" id="WP_070089177.1">
    <property type="nucleotide sequence ID" value="NZ_CABMJS010000018.1"/>
</dbReference>
<keyword evidence="1" id="KW-0456">Lyase</keyword>
<dbReference type="CDD" id="cd01292">
    <property type="entry name" value="metallo-dependent_hydrolases"/>
    <property type="match status" value="1"/>
</dbReference>
<comment type="caution">
    <text evidence="3">The sequence shown here is derived from an EMBL/GenBank/DDBJ whole genome shotgun (WGS) entry which is preliminary data.</text>
</comment>
<sequence length="264" mass="29804">MIIDFHTHIFPEKIAGRTLDYLKEICQTEPYTDGTAKDLIRSQKEAGVDISVALPAVTKPSQVDSINRFVLDFQEGPILSFGGIHPACENYKEILKGIKDAGIRGIKLHPDYQDTYFNDIRYKRIISYASELGLIVSVHAGQDPKCPDDIHCTPGMALEVIREVQPQKLVLAHFGGNQCWNEVEEYLVGEKVYFDTAVVLGVIPEEQFVRMVRNHGVEKTLFGTDSPWAGQKEFVDYMKQCPLTEEEKERIFSQNALELLGISK</sequence>
<feature type="domain" description="Amidohydrolase-related" evidence="2">
    <location>
        <begin position="3"/>
        <end position="262"/>
    </location>
</feature>
<dbReference type="InterPro" id="IPR006680">
    <property type="entry name" value="Amidohydro-rel"/>
</dbReference>
<dbReference type="Pfam" id="PF04909">
    <property type="entry name" value="Amidohydro_2"/>
    <property type="match status" value="1"/>
</dbReference>
<dbReference type="SUPFAM" id="SSF51556">
    <property type="entry name" value="Metallo-dependent hydrolases"/>
    <property type="match status" value="1"/>
</dbReference>
<gene>
    <name evidence="3" type="ORF">K8V39_05815</name>
</gene>
<dbReference type="Proteomes" id="UP000813420">
    <property type="component" value="Unassembled WGS sequence"/>
</dbReference>
<evidence type="ECO:0000256" key="1">
    <source>
        <dbReference type="ARBA" id="ARBA00023239"/>
    </source>
</evidence>
<dbReference type="GO" id="GO:0019748">
    <property type="term" value="P:secondary metabolic process"/>
    <property type="evidence" value="ECO:0007669"/>
    <property type="project" value="TreeGrafter"/>
</dbReference>
<accession>A0A9D2VXZ4</accession>
<dbReference type="GO" id="GO:0005737">
    <property type="term" value="C:cytoplasm"/>
    <property type="evidence" value="ECO:0007669"/>
    <property type="project" value="TreeGrafter"/>
</dbReference>
<dbReference type="PANTHER" id="PTHR21240">
    <property type="entry name" value="2-AMINO-3-CARBOXYLMUCONATE-6-SEMIALDEHYDE DECARBOXYLASE"/>
    <property type="match status" value="1"/>
</dbReference>
<dbReference type="Gene3D" id="3.20.20.140">
    <property type="entry name" value="Metal-dependent hydrolases"/>
    <property type="match status" value="1"/>
</dbReference>
<dbReference type="PANTHER" id="PTHR21240:SF28">
    <property type="entry name" value="ISO-OROTATE DECARBOXYLASE (EUROFUNG)"/>
    <property type="match status" value="1"/>
</dbReference>
<name>A0A9D2VXZ4_9FIRM</name>
<protein>
    <submittedName>
        <fullName evidence="3">Amidohydrolase family protein</fullName>
    </submittedName>
</protein>
<proteinExistence type="predicted"/>
<dbReference type="AlphaFoldDB" id="A0A9D2VXZ4"/>
<dbReference type="InterPro" id="IPR032465">
    <property type="entry name" value="ACMSD"/>
</dbReference>